<dbReference type="EMBL" id="KN817710">
    <property type="protein sequence ID" value="KJA13844.1"/>
    <property type="molecule type" value="Genomic_DNA"/>
</dbReference>
<dbReference type="OrthoDB" id="26525at2759"/>
<keyword evidence="1" id="KW-0677">Repeat</keyword>
<dbReference type="InterPro" id="IPR050230">
    <property type="entry name" value="CALM/Myosin/TropC-like"/>
</dbReference>
<name>A0A0D2N3M1_HYPSF</name>
<dbReference type="SMART" id="SM00054">
    <property type="entry name" value="EFh"/>
    <property type="match status" value="2"/>
</dbReference>
<gene>
    <name evidence="4" type="ORF">HYPSUDRAFT_98708</name>
</gene>
<dbReference type="Gene3D" id="1.10.238.10">
    <property type="entry name" value="EF-hand"/>
    <property type="match status" value="2"/>
</dbReference>
<evidence type="ECO:0000313" key="4">
    <source>
        <dbReference type="EMBL" id="KJA13844.1"/>
    </source>
</evidence>
<evidence type="ECO:0000313" key="5">
    <source>
        <dbReference type="Proteomes" id="UP000054270"/>
    </source>
</evidence>
<dbReference type="GO" id="GO:0016460">
    <property type="term" value="C:myosin II complex"/>
    <property type="evidence" value="ECO:0007669"/>
    <property type="project" value="TreeGrafter"/>
</dbReference>
<feature type="non-terminal residue" evidence="4">
    <location>
        <position position="121"/>
    </location>
</feature>
<dbReference type="PANTHER" id="PTHR23048">
    <property type="entry name" value="MYOSIN LIGHT CHAIN 1, 3"/>
    <property type="match status" value="1"/>
</dbReference>
<reference evidence="5" key="1">
    <citation type="submission" date="2014-04" db="EMBL/GenBank/DDBJ databases">
        <title>Evolutionary Origins and Diversification of the Mycorrhizal Mutualists.</title>
        <authorList>
            <consortium name="DOE Joint Genome Institute"/>
            <consortium name="Mycorrhizal Genomics Consortium"/>
            <person name="Kohler A."/>
            <person name="Kuo A."/>
            <person name="Nagy L.G."/>
            <person name="Floudas D."/>
            <person name="Copeland A."/>
            <person name="Barry K.W."/>
            <person name="Cichocki N."/>
            <person name="Veneault-Fourrey C."/>
            <person name="LaButti K."/>
            <person name="Lindquist E.A."/>
            <person name="Lipzen A."/>
            <person name="Lundell T."/>
            <person name="Morin E."/>
            <person name="Murat C."/>
            <person name="Riley R."/>
            <person name="Ohm R."/>
            <person name="Sun H."/>
            <person name="Tunlid A."/>
            <person name="Henrissat B."/>
            <person name="Grigoriev I.V."/>
            <person name="Hibbett D.S."/>
            <person name="Martin F."/>
        </authorList>
    </citation>
    <scope>NUCLEOTIDE SEQUENCE [LARGE SCALE GENOMIC DNA]</scope>
    <source>
        <strain evidence="5">FD-334 SS-4</strain>
    </source>
</reference>
<feature type="domain" description="EF-hand" evidence="3">
    <location>
        <begin position="99"/>
        <end position="121"/>
    </location>
</feature>
<proteinExistence type="predicted"/>
<dbReference type="SUPFAM" id="SSF47473">
    <property type="entry name" value="EF-hand"/>
    <property type="match status" value="1"/>
</dbReference>
<feature type="non-terminal residue" evidence="4">
    <location>
        <position position="1"/>
    </location>
</feature>
<feature type="domain" description="EF-hand" evidence="3">
    <location>
        <begin position="22"/>
        <end position="57"/>
    </location>
</feature>
<dbReference type="PROSITE" id="PS50222">
    <property type="entry name" value="EF_HAND_2"/>
    <property type="match status" value="4"/>
</dbReference>
<dbReference type="FunFam" id="1.10.238.10:FF:000178">
    <property type="entry name" value="Calmodulin-2 A"/>
    <property type="match status" value="1"/>
</dbReference>
<feature type="domain" description="EF-hand" evidence="3">
    <location>
        <begin position="63"/>
        <end position="98"/>
    </location>
</feature>
<feature type="domain" description="EF-hand" evidence="3">
    <location>
        <begin position="1"/>
        <end position="21"/>
    </location>
</feature>
<evidence type="ECO:0000256" key="2">
    <source>
        <dbReference type="ARBA" id="ARBA00022837"/>
    </source>
</evidence>
<evidence type="ECO:0000256" key="1">
    <source>
        <dbReference type="ARBA" id="ARBA00022737"/>
    </source>
</evidence>
<sequence length="121" mass="13256">DGDGTITTAELGAVMRSLGRTPTDAELQEILRGVDRDQNGTIELAEFVELMGRSHQTLSPGAEPQDELWQAFAVFDKDASGKISISELEVVMHSLGERLTPDELEIMIKEADLDGDHEISF</sequence>
<dbReference type="OMA" id="QMFEMFD"/>
<dbReference type="AlphaFoldDB" id="A0A0D2N3M1"/>
<dbReference type="STRING" id="945553.A0A0D2N3M1"/>
<keyword evidence="5" id="KW-1185">Reference proteome</keyword>
<protein>
    <recommendedName>
        <fullName evidence="3">EF-hand domain-containing protein</fullName>
    </recommendedName>
</protein>
<dbReference type="InterPro" id="IPR002048">
    <property type="entry name" value="EF_hand_dom"/>
</dbReference>
<keyword evidence="2" id="KW-0106">Calcium</keyword>
<dbReference type="Pfam" id="PF13499">
    <property type="entry name" value="EF-hand_7"/>
    <property type="match status" value="2"/>
</dbReference>
<dbReference type="InterPro" id="IPR011992">
    <property type="entry name" value="EF-hand-dom_pair"/>
</dbReference>
<dbReference type="GO" id="GO:0005509">
    <property type="term" value="F:calcium ion binding"/>
    <property type="evidence" value="ECO:0007669"/>
    <property type="project" value="InterPro"/>
</dbReference>
<dbReference type="PROSITE" id="PS00018">
    <property type="entry name" value="EF_HAND_1"/>
    <property type="match status" value="2"/>
</dbReference>
<organism evidence="4 5">
    <name type="scientific">Hypholoma sublateritium (strain FD-334 SS-4)</name>
    <dbReference type="NCBI Taxonomy" id="945553"/>
    <lineage>
        <taxon>Eukaryota</taxon>
        <taxon>Fungi</taxon>
        <taxon>Dikarya</taxon>
        <taxon>Basidiomycota</taxon>
        <taxon>Agaricomycotina</taxon>
        <taxon>Agaricomycetes</taxon>
        <taxon>Agaricomycetidae</taxon>
        <taxon>Agaricales</taxon>
        <taxon>Agaricineae</taxon>
        <taxon>Strophariaceae</taxon>
        <taxon>Hypholoma</taxon>
    </lineage>
</organism>
<evidence type="ECO:0000259" key="3">
    <source>
        <dbReference type="PROSITE" id="PS50222"/>
    </source>
</evidence>
<accession>A0A0D2N3M1</accession>
<dbReference type="InterPro" id="IPR018247">
    <property type="entry name" value="EF_Hand_1_Ca_BS"/>
</dbReference>
<dbReference type="PANTHER" id="PTHR23048:SF59">
    <property type="entry name" value="EF-HAND SUPERFAMILY PROTEIN"/>
    <property type="match status" value="1"/>
</dbReference>
<dbReference type="Proteomes" id="UP000054270">
    <property type="component" value="Unassembled WGS sequence"/>
</dbReference>